<feature type="region of interest" description="Disordered" evidence="1">
    <location>
        <begin position="58"/>
        <end position="145"/>
    </location>
</feature>
<feature type="compositionally biased region" description="Polar residues" evidence="1">
    <location>
        <begin position="59"/>
        <end position="85"/>
    </location>
</feature>
<reference evidence="2 3" key="1">
    <citation type="submission" date="2022-12" db="EMBL/GenBank/DDBJ databases">
        <title>Genomic features and morphological characterization of a novel Knufia sp. strain isolated from spacecraft assembly facility.</title>
        <authorList>
            <person name="Teixeira M."/>
            <person name="Chander A.M."/>
            <person name="Stajich J.E."/>
            <person name="Venkateswaran K."/>
        </authorList>
    </citation>
    <scope>NUCLEOTIDE SEQUENCE [LARGE SCALE GENOMIC DNA]</scope>
    <source>
        <strain evidence="2 3">FJI-L2-BK-P2</strain>
    </source>
</reference>
<dbReference type="AlphaFoldDB" id="A0AAN8I536"/>
<dbReference type="Proteomes" id="UP001316803">
    <property type="component" value="Unassembled WGS sequence"/>
</dbReference>
<dbReference type="EMBL" id="JAKLMC020000024">
    <property type="protein sequence ID" value="KAK5950735.1"/>
    <property type="molecule type" value="Genomic_DNA"/>
</dbReference>
<feature type="compositionally biased region" description="Polar residues" evidence="1">
    <location>
        <begin position="1"/>
        <end position="19"/>
    </location>
</feature>
<name>A0AAN8I536_9EURO</name>
<proteinExistence type="predicted"/>
<accession>A0AAN8I536</accession>
<evidence type="ECO:0000313" key="3">
    <source>
        <dbReference type="Proteomes" id="UP001316803"/>
    </source>
</evidence>
<feature type="compositionally biased region" description="Acidic residues" evidence="1">
    <location>
        <begin position="106"/>
        <end position="130"/>
    </location>
</feature>
<keyword evidence="3" id="KW-1185">Reference proteome</keyword>
<comment type="caution">
    <text evidence="2">The sequence shown here is derived from an EMBL/GenBank/DDBJ whole genome shotgun (WGS) entry which is preliminary data.</text>
</comment>
<protein>
    <submittedName>
        <fullName evidence="2">Uncharacterized protein</fullName>
    </submittedName>
</protein>
<feature type="region of interest" description="Disordered" evidence="1">
    <location>
        <begin position="1"/>
        <end position="45"/>
    </location>
</feature>
<evidence type="ECO:0000256" key="1">
    <source>
        <dbReference type="SAM" id="MobiDB-lite"/>
    </source>
</evidence>
<organism evidence="2 3">
    <name type="scientific">Knufia fluminis</name>
    <dbReference type="NCBI Taxonomy" id="191047"/>
    <lineage>
        <taxon>Eukaryota</taxon>
        <taxon>Fungi</taxon>
        <taxon>Dikarya</taxon>
        <taxon>Ascomycota</taxon>
        <taxon>Pezizomycotina</taxon>
        <taxon>Eurotiomycetes</taxon>
        <taxon>Chaetothyriomycetidae</taxon>
        <taxon>Chaetothyriales</taxon>
        <taxon>Trichomeriaceae</taxon>
        <taxon>Knufia</taxon>
    </lineage>
</organism>
<evidence type="ECO:0000313" key="2">
    <source>
        <dbReference type="EMBL" id="KAK5950735.1"/>
    </source>
</evidence>
<sequence length="179" mass="19788">MKKQNITSARKPDTMSSPIKKTIGVQPKQGDYITQPGVQGSGEAGITGVTKAAEIVQLRNENTTIGKTTSTPGLHTERSQQTSSAAGDGAGTKQDYGDYDEQTREEQEEEEGDDYDYDYDEDYYSDEEYEDRIPDNAQAAMSRRRKGGMYDKFYVPGQSTYLKDQVPVKKGESGKTKGV</sequence>
<gene>
    <name evidence="2" type="ORF">OHC33_008118</name>
</gene>